<sequence>MGMSSFDETKHPRGQAGNPGQFSSKNNDAPAGSLGDTSNAPGAPMGPLKVTLLPEPDPRGGFDTRVDAPTGRHYLRGNVPHREDGPAYEGNDGSEVYYQHGELHRDPADGPAVIDEYEGDLVEEFYSHGQLVTP</sequence>
<dbReference type="EMBL" id="CP025299">
    <property type="protein sequence ID" value="AUG29556.1"/>
    <property type="molecule type" value="Genomic_DNA"/>
</dbReference>
<protein>
    <submittedName>
        <fullName evidence="2">Uncharacterized protein</fullName>
    </submittedName>
</protein>
<dbReference type="AlphaFoldDB" id="A0A2K9DQQ3"/>
<gene>
    <name evidence="2" type="ORF">CXR34_08910</name>
</gene>
<name>A0A2K9DQQ3_9MICO</name>
<organism evidence="2 3">
    <name type="scientific">Microbacterium hominis</name>
    <dbReference type="NCBI Taxonomy" id="162426"/>
    <lineage>
        <taxon>Bacteria</taxon>
        <taxon>Bacillati</taxon>
        <taxon>Actinomycetota</taxon>
        <taxon>Actinomycetes</taxon>
        <taxon>Micrococcales</taxon>
        <taxon>Microbacteriaceae</taxon>
        <taxon>Microbacterium</taxon>
    </lineage>
</organism>
<dbReference type="Proteomes" id="UP000233276">
    <property type="component" value="Chromosome"/>
</dbReference>
<dbReference type="KEGG" id="mhos:CXR34_08910"/>
<accession>A0A2K9DQQ3</accession>
<reference evidence="2 3" key="1">
    <citation type="submission" date="2017-12" db="EMBL/GenBank/DDBJ databases">
        <title>Isolation and characterization of estrogens degradatiion strain Microbacterium hominis SJTG1.</title>
        <authorList>
            <person name="Xiong W."/>
            <person name="Yin C."/>
            <person name="Zheng D."/>
            <person name="Liang R."/>
        </authorList>
    </citation>
    <scope>NUCLEOTIDE SEQUENCE [LARGE SCALE GENOMIC DNA]</scope>
    <source>
        <strain evidence="2 3">SJTG1</strain>
    </source>
</reference>
<proteinExistence type="predicted"/>
<feature type="compositionally biased region" description="Polar residues" evidence="1">
    <location>
        <begin position="18"/>
        <end position="27"/>
    </location>
</feature>
<evidence type="ECO:0000313" key="3">
    <source>
        <dbReference type="Proteomes" id="UP000233276"/>
    </source>
</evidence>
<evidence type="ECO:0000256" key="1">
    <source>
        <dbReference type="SAM" id="MobiDB-lite"/>
    </source>
</evidence>
<feature type="region of interest" description="Disordered" evidence="1">
    <location>
        <begin position="1"/>
        <end position="94"/>
    </location>
</feature>
<evidence type="ECO:0000313" key="2">
    <source>
        <dbReference type="EMBL" id="AUG29556.1"/>
    </source>
</evidence>
<feature type="compositionally biased region" description="Basic and acidic residues" evidence="1">
    <location>
        <begin position="56"/>
        <end position="66"/>
    </location>
</feature>